<accession>A0AAD5RA83</accession>
<evidence type="ECO:0000313" key="1">
    <source>
        <dbReference type="EMBL" id="KAJ1372258.1"/>
    </source>
</evidence>
<proteinExistence type="predicted"/>
<name>A0AAD5RA83_PARTN</name>
<keyword evidence="2" id="KW-1185">Reference proteome</keyword>
<sequence length="74" mass="8502">MRHGAVYAGALRNTCRCGFAPSPRTYQEVRLDEVCKLRNSHQIASRGKDRNQQISKTYSMEQMSSHSFIQSHDE</sequence>
<evidence type="ECO:0000313" key="2">
    <source>
        <dbReference type="Proteomes" id="UP001196413"/>
    </source>
</evidence>
<dbReference type="AlphaFoldDB" id="A0AAD5RA83"/>
<gene>
    <name evidence="1" type="ORF">KIN20_034364</name>
</gene>
<comment type="caution">
    <text evidence="1">The sequence shown here is derived from an EMBL/GenBank/DDBJ whole genome shotgun (WGS) entry which is preliminary data.</text>
</comment>
<dbReference type="EMBL" id="JAHQIW010007117">
    <property type="protein sequence ID" value="KAJ1372258.1"/>
    <property type="molecule type" value="Genomic_DNA"/>
</dbReference>
<organism evidence="1 2">
    <name type="scientific">Parelaphostrongylus tenuis</name>
    <name type="common">Meningeal worm</name>
    <dbReference type="NCBI Taxonomy" id="148309"/>
    <lineage>
        <taxon>Eukaryota</taxon>
        <taxon>Metazoa</taxon>
        <taxon>Ecdysozoa</taxon>
        <taxon>Nematoda</taxon>
        <taxon>Chromadorea</taxon>
        <taxon>Rhabditida</taxon>
        <taxon>Rhabditina</taxon>
        <taxon>Rhabditomorpha</taxon>
        <taxon>Strongyloidea</taxon>
        <taxon>Metastrongylidae</taxon>
        <taxon>Parelaphostrongylus</taxon>
    </lineage>
</organism>
<reference evidence="1" key="1">
    <citation type="submission" date="2021-06" db="EMBL/GenBank/DDBJ databases">
        <title>Parelaphostrongylus tenuis whole genome reference sequence.</title>
        <authorList>
            <person name="Garwood T.J."/>
            <person name="Larsen P.A."/>
            <person name="Fountain-Jones N.M."/>
            <person name="Garbe J.R."/>
            <person name="Macchietto M.G."/>
            <person name="Kania S.A."/>
            <person name="Gerhold R.W."/>
            <person name="Richards J.E."/>
            <person name="Wolf T.M."/>
        </authorList>
    </citation>
    <scope>NUCLEOTIDE SEQUENCE</scope>
    <source>
        <strain evidence="1">MNPRO001-30</strain>
        <tissue evidence="1">Meninges</tissue>
    </source>
</reference>
<dbReference type="Proteomes" id="UP001196413">
    <property type="component" value="Unassembled WGS sequence"/>
</dbReference>
<protein>
    <submittedName>
        <fullName evidence="1">Uncharacterized protein</fullName>
    </submittedName>
</protein>